<dbReference type="EMBL" id="FZQA01000001">
    <property type="protein sequence ID" value="SNT67711.1"/>
    <property type="molecule type" value="Genomic_DNA"/>
</dbReference>
<organism evidence="2 3">
    <name type="scientific">Amphiplicatus metriothermophilus</name>
    <dbReference type="NCBI Taxonomy" id="1519374"/>
    <lineage>
        <taxon>Bacteria</taxon>
        <taxon>Pseudomonadati</taxon>
        <taxon>Pseudomonadota</taxon>
        <taxon>Alphaproteobacteria</taxon>
        <taxon>Parvularculales</taxon>
        <taxon>Parvularculaceae</taxon>
        <taxon>Amphiplicatus</taxon>
    </lineage>
</organism>
<dbReference type="AlphaFoldDB" id="A0A239PIS8"/>
<reference evidence="2 3" key="1">
    <citation type="submission" date="2017-07" db="EMBL/GenBank/DDBJ databases">
        <authorList>
            <person name="Sun Z.S."/>
            <person name="Albrecht U."/>
            <person name="Echele G."/>
            <person name="Lee C.C."/>
        </authorList>
    </citation>
    <scope>NUCLEOTIDE SEQUENCE [LARGE SCALE GENOMIC DNA]</scope>
    <source>
        <strain evidence="2 3">CGMCC 1.12710</strain>
    </source>
</reference>
<gene>
    <name evidence="2" type="ORF">SAMN06297382_0204</name>
</gene>
<dbReference type="Gene3D" id="1.10.10.10">
    <property type="entry name" value="Winged helix-like DNA-binding domain superfamily/Winged helix DNA-binding domain"/>
    <property type="match status" value="1"/>
</dbReference>
<dbReference type="CDD" id="cd00090">
    <property type="entry name" value="HTH_ARSR"/>
    <property type="match status" value="1"/>
</dbReference>
<dbReference type="SUPFAM" id="SSF46785">
    <property type="entry name" value="Winged helix' DNA-binding domain"/>
    <property type="match status" value="1"/>
</dbReference>
<dbReference type="InterPro" id="IPR036390">
    <property type="entry name" value="WH_DNA-bd_sf"/>
</dbReference>
<dbReference type="SMART" id="SM00347">
    <property type="entry name" value="HTH_MARR"/>
    <property type="match status" value="1"/>
</dbReference>
<dbReference type="Pfam" id="PF12802">
    <property type="entry name" value="MarR_2"/>
    <property type="match status" value="1"/>
</dbReference>
<evidence type="ECO:0000313" key="3">
    <source>
        <dbReference type="Proteomes" id="UP000198346"/>
    </source>
</evidence>
<proteinExistence type="predicted"/>
<protein>
    <submittedName>
        <fullName evidence="2">Transcriptional regulator</fullName>
    </submittedName>
</protein>
<evidence type="ECO:0000313" key="2">
    <source>
        <dbReference type="EMBL" id="SNT67711.1"/>
    </source>
</evidence>
<dbReference type="InterPro" id="IPR036388">
    <property type="entry name" value="WH-like_DNA-bd_sf"/>
</dbReference>
<keyword evidence="3" id="KW-1185">Reference proteome</keyword>
<dbReference type="Proteomes" id="UP000198346">
    <property type="component" value="Unassembled WGS sequence"/>
</dbReference>
<feature type="domain" description="HTH marR-type" evidence="1">
    <location>
        <begin position="1"/>
        <end position="120"/>
    </location>
</feature>
<dbReference type="OrthoDB" id="155998at2"/>
<sequence>MADKEHLVGLGRTQSALLRLLLRNKAGLTVDGIAEGLGVTRTAVNQHLAALVREGYVMRRAVAVATGGRPGRLYALTERGAHLFPKNYDLFSLKALEALIETLGPEGVNTALERLGRTLAKDLAARLEGLPLRERVSIIAEALQEMGFDAEETATAEPTPAITAYNCVYHALARAHPDVCRLDLAFLRAASGTEVDHAACMARGDNECRFRFRAAKPENSA</sequence>
<evidence type="ECO:0000259" key="1">
    <source>
        <dbReference type="PROSITE" id="PS50995"/>
    </source>
</evidence>
<dbReference type="RefSeq" id="WP_089410732.1">
    <property type="nucleotide sequence ID" value="NZ_FZQA01000001.1"/>
</dbReference>
<dbReference type="PROSITE" id="PS50995">
    <property type="entry name" value="HTH_MARR_2"/>
    <property type="match status" value="1"/>
</dbReference>
<dbReference type="GO" id="GO:0003700">
    <property type="term" value="F:DNA-binding transcription factor activity"/>
    <property type="evidence" value="ECO:0007669"/>
    <property type="project" value="InterPro"/>
</dbReference>
<name>A0A239PIS8_9PROT</name>
<accession>A0A239PIS8</accession>
<dbReference type="InterPro" id="IPR011991">
    <property type="entry name" value="ArsR-like_HTH"/>
</dbReference>
<dbReference type="InterPro" id="IPR000835">
    <property type="entry name" value="HTH_MarR-typ"/>
</dbReference>